<evidence type="ECO:0000313" key="20">
    <source>
        <dbReference type="Proteomes" id="UP000295788"/>
    </source>
</evidence>
<comment type="similarity">
    <text evidence="3 14 15">Belongs to the ATPase epsilon chain family.</text>
</comment>
<dbReference type="Proteomes" id="UP000295788">
    <property type="component" value="Unassembled WGS sequence"/>
</dbReference>
<name>A0A4R3KJ02_9BACI</name>
<evidence type="ECO:0000256" key="10">
    <source>
        <dbReference type="ARBA" id="ARBA00023196"/>
    </source>
</evidence>
<dbReference type="OrthoDB" id="9804110at2"/>
<dbReference type="NCBIfam" id="TIGR01216">
    <property type="entry name" value="ATP_synt_epsi"/>
    <property type="match status" value="1"/>
</dbReference>
<dbReference type="NCBIfam" id="NF009980">
    <property type="entry name" value="PRK13446.1"/>
    <property type="match status" value="1"/>
</dbReference>
<keyword evidence="7 14" id="KW-0375">Hydrogen ion transport</keyword>
<evidence type="ECO:0000256" key="2">
    <source>
        <dbReference type="ARBA" id="ARBA00004202"/>
    </source>
</evidence>
<dbReference type="HAMAP" id="MF_00530">
    <property type="entry name" value="ATP_synth_epsil_bac"/>
    <property type="match status" value="1"/>
</dbReference>
<evidence type="ECO:0000313" key="19">
    <source>
        <dbReference type="EMBL" id="TCS83402.1"/>
    </source>
</evidence>
<keyword evidence="6 14" id="KW-1003">Cell membrane</keyword>
<evidence type="ECO:0000256" key="12">
    <source>
        <dbReference type="ARBA" id="ARBA00030215"/>
    </source>
</evidence>
<evidence type="ECO:0000256" key="11">
    <source>
        <dbReference type="ARBA" id="ARBA00023310"/>
    </source>
</evidence>
<dbReference type="SUPFAM" id="SSF46604">
    <property type="entry name" value="Epsilon subunit of F1F0-ATP synthase C-terminal domain"/>
    <property type="match status" value="1"/>
</dbReference>
<keyword evidence="16" id="KW-0175">Coiled coil</keyword>
<dbReference type="GO" id="GO:0045259">
    <property type="term" value="C:proton-transporting ATP synthase complex"/>
    <property type="evidence" value="ECO:0007669"/>
    <property type="project" value="UniProtKB-KW"/>
</dbReference>
<gene>
    <name evidence="14" type="primary">atpC</name>
    <name evidence="19" type="ORF">EDD72_105144</name>
</gene>
<dbReference type="GO" id="GO:0046933">
    <property type="term" value="F:proton-transporting ATP synthase activity, rotational mechanism"/>
    <property type="evidence" value="ECO:0007669"/>
    <property type="project" value="UniProtKB-UniRule"/>
</dbReference>
<keyword evidence="20" id="KW-1185">Reference proteome</keyword>
<evidence type="ECO:0000259" key="18">
    <source>
        <dbReference type="Pfam" id="PF02823"/>
    </source>
</evidence>
<comment type="subcellular location">
    <subcellularLocation>
        <location evidence="2 14">Cell membrane</location>
        <topology evidence="2 14">Peripheral membrane protein</topology>
    </subcellularLocation>
</comment>
<keyword evidence="8 14" id="KW-0406">Ion transport</keyword>
<evidence type="ECO:0000256" key="15">
    <source>
        <dbReference type="RuleBase" id="RU003656"/>
    </source>
</evidence>
<proteinExistence type="inferred from homology"/>
<accession>A0A4R3KJ02</accession>
<evidence type="ECO:0000256" key="9">
    <source>
        <dbReference type="ARBA" id="ARBA00023136"/>
    </source>
</evidence>
<evidence type="ECO:0000256" key="5">
    <source>
        <dbReference type="ARBA" id="ARBA00022448"/>
    </source>
</evidence>
<feature type="domain" description="ATP synthase F1 complex delta/epsilon subunit N-terminal" evidence="18">
    <location>
        <begin position="5"/>
        <end position="82"/>
    </location>
</feature>
<dbReference type="Gene3D" id="1.20.5.440">
    <property type="entry name" value="ATP synthase delta/epsilon subunit, C-terminal domain"/>
    <property type="match status" value="1"/>
</dbReference>
<dbReference type="FunFam" id="2.60.15.10:FF:000001">
    <property type="entry name" value="ATP synthase epsilon chain"/>
    <property type="match status" value="1"/>
</dbReference>
<dbReference type="InterPro" id="IPR020547">
    <property type="entry name" value="ATP_synth_F1_esu_C"/>
</dbReference>
<dbReference type="Pfam" id="PF00401">
    <property type="entry name" value="ATP-synt_DE"/>
    <property type="match status" value="1"/>
</dbReference>
<evidence type="ECO:0000259" key="17">
    <source>
        <dbReference type="Pfam" id="PF00401"/>
    </source>
</evidence>
<evidence type="ECO:0000256" key="16">
    <source>
        <dbReference type="SAM" id="Coils"/>
    </source>
</evidence>
<keyword evidence="11 14" id="KW-0066">ATP synthesis</keyword>
<comment type="function">
    <text evidence="1 14">Produces ATP from ADP in the presence of a proton gradient across the membrane.</text>
</comment>
<evidence type="ECO:0000256" key="6">
    <source>
        <dbReference type="ARBA" id="ARBA00022475"/>
    </source>
</evidence>
<dbReference type="GO" id="GO:0005524">
    <property type="term" value="F:ATP binding"/>
    <property type="evidence" value="ECO:0007669"/>
    <property type="project" value="UniProtKB-UniRule"/>
</dbReference>
<evidence type="ECO:0000256" key="8">
    <source>
        <dbReference type="ARBA" id="ARBA00023065"/>
    </source>
</evidence>
<feature type="domain" description="ATP synthase epsilon subunit C-terminal" evidence="17">
    <location>
        <begin position="86"/>
        <end position="132"/>
    </location>
</feature>
<dbReference type="FunFam" id="1.20.5.440:FF:000001">
    <property type="entry name" value="ATP synthase epsilon chain"/>
    <property type="match status" value="1"/>
</dbReference>
<dbReference type="InterPro" id="IPR020546">
    <property type="entry name" value="ATP_synth_F1_dsu/esu_N"/>
</dbReference>
<evidence type="ECO:0000256" key="7">
    <source>
        <dbReference type="ARBA" id="ARBA00022781"/>
    </source>
</evidence>
<dbReference type="RefSeq" id="WP_132767899.1">
    <property type="nucleotide sequence ID" value="NZ_SMAB01000005.1"/>
</dbReference>
<dbReference type="InterPro" id="IPR036771">
    <property type="entry name" value="ATPsynth_dsu/esu_N"/>
</dbReference>
<keyword evidence="10 14" id="KW-0139">CF(1)</keyword>
<comment type="subunit">
    <text evidence="14 15">F-type ATPases have 2 components, CF(1) - the catalytic core - and CF(0) - the membrane proton channel. CF(1) has five subunits: alpha(3), beta(3), gamma(1), delta(1), epsilon(1). CF(0) has three main subunits: a, b and c.</text>
</comment>
<keyword evidence="9 14" id="KW-0472">Membrane</keyword>
<evidence type="ECO:0000256" key="14">
    <source>
        <dbReference type="HAMAP-Rule" id="MF_00530"/>
    </source>
</evidence>
<dbReference type="InterPro" id="IPR001469">
    <property type="entry name" value="ATP_synth_F1_dsu/esu"/>
</dbReference>
<evidence type="ECO:0000256" key="3">
    <source>
        <dbReference type="ARBA" id="ARBA00005712"/>
    </source>
</evidence>
<keyword evidence="5 14" id="KW-0813">Transport</keyword>
<dbReference type="GO" id="GO:0005886">
    <property type="term" value="C:plasma membrane"/>
    <property type="evidence" value="ECO:0007669"/>
    <property type="project" value="UniProtKB-SubCell"/>
</dbReference>
<protein>
    <recommendedName>
        <fullName evidence="4 14">ATP synthase epsilon chain</fullName>
    </recommendedName>
    <alternativeName>
        <fullName evidence="13 14">ATP synthase F1 sector epsilon subunit</fullName>
    </alternativeName>
    <alternativeName>
        <fullName evidence="12 14">F-ATPase epsilon subunit</fullName>
    </alternativeName>
</protein>
<dbReference type="AlphaFoldDB" id="A0A4R3KJ02"/>
<evidence type="ECO:0000256" key="4">
    <source>
        <dbReference type="ARBA" id="ARBA00014480"/>
    </source>
</evidence>
<dbReference type="PANTHER" id="PTHR13822:SF10">
    <property type="entry name" value="ATP SYNTHASE EPSILON CHAIN, CHLOROPLASTIC"/>
    <property type="match status" value="1"/>
</dbReference>
<dbReference type="EMBL" id="SMAB01000005">
    <property type="protein sequence ID" value="TCS83402.1"/>
    <property type="molecule type" value="Genomic_DNA"/>
</dbReference>
<dbReference type="Gene3D" id="2.60.15.10">
    <property type="entry name" value="F0F1 ATP synthase delta/epsilon subunit, N-terminal"/>
    <property type="match status" value="1"/>
</dbReference>
<feature type="coiled-coil region" evidence="16">
    <location>
        <begin position="90"/>
        <end position="134"/>
    </location>
</feature>
<evidence type="ECO:0000256" key="13">
    <source>
        <dbReference type="ARBA" id="ARBA00031795"/>
    </source>
</evidence>
<comment type="caution">
    <text evidence="19">The sequence shown here is derived from an EMBL/GenBank/DDBJ whole genome shotgun (WGS) entry which is preliminary data.</text>
</comment>
<dbReference type="NCBIfam" id="NF001846">
    <property type="entry name" value="PRK00571.1-3"/>
    <property type="match status" value="1"/>
</dbReference>
<organism evidence="19 20">
    <name type="scientific">Tepidibacillus fermentans</name>
    <dbReference type="NCBI Taxonomy" id="1281767"/>
    <lineage>
        <taxon>Bacteria</taxon>
        <taxon>Bacillati</taxon>
        <taxon>Bacillota</taxon>
        <taxon>Bacilli</taxon>
        <taxon>Bacillales</taxon>
        <taxon>Bacillaceae</taxon>
        <taxon>Tepidibacillus</taxon>
    </lineage>
</organism>
<dbReference type="PANTHER" id="PTHR13822">
    <property type="entry name" value="ATP SYNTHASE DELTA/EPSILON CHAIN"/>
    <property type="match status" value="1"/>
</dbReference>
<dbReference type="SUPFAM" id="SSF51344">
    <property type="entry name" value="Epsilon subunit of F1F0-ATP synthase N-terminal domain"/>
    <property type="match status" value="1"/>
</dbReference>
<evidence type="ECO:0000256" key="1">
    <source>
        <dbReference type="ARBA" id="ARBA00003543"/>
    </source>
</evidence>
<dbReference type="Pfam" id="PF02823">
    <property type="entry name" value="ATP-synt_DE_N"/>
    <property type="match status" value="1"/>
</dbReference>
<sequence length="134" mass="14831">MSTIRLEIVTPERKVYDDDVNMVIVRGVEGELGILPKHAPFVTPLVISAMRIKKGKEEQIVAISGGFLEVSQNKVVVLAEAAELPEEIDVNRALAAKERAEKRLAQSSAEELDFKRAQLALQRALNRISVAEKK</sequence>
<reference evidence="19 20" key="1">
    <citation type="submission" date="2019-03" db="EMBL/GenBank/DDBJ databases">
        <title>Genomic Encyclopedia of Type Strains, Phase IV (KMG-IV): sequencing the most valuable type-strain genomes for metagenomic binning, comparative biology and taxonomic classification.</title>
        <authorList>
            <person name="Goeker M."/>
        </authorList>
    </citation>
    <scope>NUCLEOTIDE SEQUENCE [LARGE SCALE GENOMIC DNA]</scope>
    <source>
        <strain evidence="19 20">DSM 23802</strain>
    </source>
</reference>
<dbReference type="CDD" id="cd12152">
    <property type="entry name" value="F1-ATPase_delta"/>
    <property type="match status" value="1"/>
</dbReference>
<dbReference type="InterPro" id="IPR036794">
    <property type="entry name" value="ATP_F1_dsu/esu_C_sf"/>
</dbReference>